<reference evidence="1" key="1">
    <citation type="submission" date="2019-10" db="EMBL/GenBank/DDBJ databases">
        <authorList>
            <consortium name="DOE Joint Genome Institute"/>
            <person name="Kuo A."/>
            <person name="Miyauchi S."/>
            <person name="Kiss E."/>
            <person name="Drula E."/>
            <person name="Kohler A."/>
            <person name="Sanchez-Garcia M."/>
            <person name="Andreopoulos B."/>
            <person name="Barry K.W."/>
            <person name="Bonito G."/>
            <person name="Buee M."/>
            <person name="Carver A."/>
            <person name="Chen C."/>
            <person name="Cichocki N."/>
            <person name="Clum A."/>
            <person name="Culley D."/>
            <person name="Crous P.W."/>
            <person name="Fauchery L."/>
            <person name="Girlanda M."/>
            <person name="Hayes R."/>
            <person name="Keri Z."/>
            <person name="Labutti K."/>
            <person name="Lipzen A."/>
            <person name="Lombard V."/>
            <person name="Magnuson J."/>
            <person name="Maillard F."/>
            <person name="Morin E."/>
            <person name="Murat C."/>
            <person name="Nolan M."/>
            <person name="Ohm R."/>
            <person name="Pangilinan J."/>
            <person name="Pereira M."/>
            <person name="Perotto S."/>
            <person name="Peter M."/>
            <person name="Riley R."/>
            <person name="Sitrit Y."/>
            <person name="Stielow B."/>
            <person name="Szollosi G."/>
            <person name="Zifcakova L."/>
            <person name="Stursova M."/>
            <person name="Spatafora J.W."/>
            <person name="Tedersoo L."/>
            <person name="Vaario L.-M."/>
            <person name="Yamada A."/>
            <person name="Yan M."/>
            <person name="Wang P."/>
            <person name="Xu J."/>
            <person name="Bruns T."/>
            <person name="Baldrian P."/>
            <person name="Vilgalys R."/>
            <person name="Henrissat B."/>
            <person name="Grigoriev I.V."/>
            <person name="Hibbett D."/>
            <person name="Nagy L.G."/>
            <person name="Martin F.M."/>
        </authorList>
    </citation>
    <scope>NUCLEOTIDE SEQUENCE</scope>
    <source>
        <strain evidence="1">P2</strain>
    </source>
</reference>
<dbReference type="Proteomes" id="UP000886501">
    <property type="component" value="Unassembled WGS sequence"/>
</dbReference>
<keyword evidence="2" id="KW-1185">Reference proteome</keyword>
<accession>A0ACB6Z152</accession>
<organism evidence="1 2">
    <name type="scientific">Thelephora ganbajun</name>
    <name type="common">Ganba fungus</name>
    <dbReference type="NCBI Taxonomy" id="370292"/>
    <lineage>
        <taxon>Eukaryota</taxon>
        <taxon>Fungi</taxon>
        <taxon>Dikarya</taxon>
        <taxon>Basidiomycota</taxon>
        <taxon>Agaricomycotina</taxon>
        <taxon>Agaricomycetes</taxon>
        <taxon>Thelephorales</taxon>
        <taxon>Thelephoraceae</taxon>
        <taxon>Thelephora</taxon>
    </lineage>
</organism>
<name>A0ACB6Z152_THEGA</name>
<proteinExistence type="predicted"/>
<gene>
    <name evidence="1" type="ORF">BDM02DRAFT_1466436</name>
</gene>
<evidence type="ECO:0000313" key="1">
    <source>
        <dbReference type="EMBL" id="KAF9643460.1"/>
    </source>
</evidence>
<reference evidence="1" key="2">
    <citation type="journal article" date="2020" name="Nat. Commun.">
        <title>Large-scale genome sequencing of mycorrhizal fungi provides insights into the early evolution of symbiotic traits.</title>
        <authorList>
            <person name="Miyauchi S."/>
            <person name="Kiss E."/>
            <person name="Kuo A."/>
            <person name="Drula E."/>
            <person name="Kohler A."/>
            <person name="Sanchez-Garcia M."/>
            <person name="Morin E."/>
            <person name="Andreopoulos B."/>
            <person name="Barry K.W."/>
            <person name="Bonito G."/>
            <person name="Buee M."/>
            <person name="Carver A."/>
            <person name="Chen C."/>
            <person name="Cichocki N."/>
            <person name="Clum A."/>
            <person name="Culley D."/>
            <person name="Crous P.W."/>
            <person name="Fauchery L."/>
            <person name="Girlanda M."/>
            <person name="Hayes R.D."/>
            <person name="Keri Z."/>
            <person name="LaButti K."/>
            <person name="Lipzen A."/>
            <person name="Lombard V."/>
            <person name="Magnuson J."/>
            <person name="Maillard F."/>
            <person name="Murat C."/>
            <person name="Nolan M."/>
            <person name="Ohm R.A."/>
            <person name="Pangilinan J."/>
            <person name="Pereira M.F."/>
            <person name="Perotto S."/>
            <person name="Peter M."/>
            <person name="Pfister S."/>
            <person name="Riley R."/>
            <person name="Sitrit Y."/>
            <person name="Stielow J.B."/>
            <person name="Szollosi G."/>
            <person name="Zifcakova L."/>
            <person name="Stursova M."/>
            <person name="Spatafora J.W."/>
            <person name="Tedersoo L."/>
            <person name="Vaario L.M."/>
            <person name="Yamada A."/>
            <person name="Yan M."/>
            <person name="Wang P."/>
            <person name="Xu J."/>
            <person name="Bruns T."/>
            <person name="Baldrian P."/>
            <person name="Vilgalys R."/>
            <person name="Dunand C."/>
            <person name="Henrissat B."/>
            <person name="Grigoriev I.V."/>
            <person name="Hibbett D."/>
            <person name="Nagy L.G."/>
            <person name="Martin F.M."/>
        </authorList>
    </citation>
    <scope>NUCLEOTIDE SEQUENCE</scope>
    <source>
        <strain evidence="1">P2</strain>
    </source>
</reference>
<sequence>MHDHTKQVLRSLHSPHLILVPRTFAFMRRHVTSLVFPVHNCFASPSKYVFCSHYNRASLVDRSTVTPYIPSAIHRSRPTLLFYIHFSQLSTRRSIHDVSFVSLLYTLLSFQSSPPPNYPVPFLTILSARSLGVCLKCFLWERYPHDSQARLFHMSSSIVIMTMIHPRF</sequence>
<protein>
    <submittedName>
        <fullName evidence="1">Uncharacterized protein</fullName>
    </submittedName>
</protein>
<comment type="caution">
    <text evidence="1">The sequence shown here is derived from an EMBL/GenBank/DDBJ whole genome shotgun (WGS) entry which is preliminary data.</text>
</comment>
<dbReference type="EMBL" id="MU118222">
    <property type="protein sequence ID" value="KAF9643460.1"/>
    <property type="molecule type" value="Genomic_DNA"/>
</dbReference>
<evidence type="ECO:0000313" key="2">
    <source>
        <dbReference type="Proteomes" id="UP000886501"/>
    </source>
</evidence>